<dbReference type="Proteomes" id="UP000509702">
    <property type="component" value="Plasmid unnamed2"/>
</dbReference>
<evidence type="ECO:0000256" key="1">
    <source>
        <dbReference type="ARBA" id="ARBA00001966"/>
    </source>
</evidence>
<dbReference type="OrthoDB" id="9792276at2"/>
<dbReference type="EMBL" id="CP054616">
    <property type="protein sequence ID" value="QKS49612.1"/>
    <property type="molecule type" value="Genomic_DNA"/>
</dbReference>
<evidence type="ECO:0000313" key="9">
    <source>
        <dbReference type="Proteomes" id="UP000509702"/>
    </source>
</evidence>
<dbReference type="Gene3D" id="3.20.20.70">
    <property type="entry name" value="Aldolase class I"/>
    <property type="match status" value="1"/>
</dbReference>
<dbReference type="PROSITE" id="PS51918">
    <property type="entry name" value="RADICAL_SAM"/>
    <property type="match status" value="1"/>
</dbReference>
<dbReference type="GO" id="GO:0003824">
    <property type="term" value="F:catalytic activity"/>
    <property type="evidence" value="ECO:0007669"/>
    <property type="project" value="InterPro"/>
</dbReference>
<comment type="cofactor">
    <cofactor evidence="1">
        <name>[4Fe-4S] cluster</name>
        <dbReference type="ChEBI" id="CHEBI:49883"/>
    </cofactor>
</comment>
<evidence type="ECO:0000256" key="5">
    <source>
        <dbReference type="ARBA" id="ARBA00023014"/>
    </source>
</evidence>
<dbReference type="PANTHER" id="PTHR11228">
    <property type="entry name" value="RADICAL SAM DOMAIN PROTEIN"/>
    <property type="match status" value="1"/>
</dbReference>
<dbReference type="KEGG" id="aoz:HUE56_03790"/>
<keyword evidence="4" id="KW-0408">Iron</keyword>
<dbReference type="InterPro" id="IPR023885">
    <property type="entry name" value="4Fe4S-binding_SPASM_dom"/>
</dbReference>
<evidence type="ECO:0000256" key="4">
    <source>
        <dbReference type="ARBA" id="ARBA00023004"/>
    </source>
</evidence>
<geneLocation type="plasmid" evidence="8 9">
    <name>unnamed2</name>
</geneLocation>
<dbReference type="SMART" id="SM00729">
    <property type="entry name" value="Elp3"/>
    <property type="match status" value="1"/>
</dbReference>
<protein>
    <submittedName>
        <fullName evidence="8">GDL motif peptide-associated radical SAM/SPASM maturase</fullName>
    </submittedName>
</protein>
<dbReference type="SFLD" id="SFLDG01386">
    <property type="entry name" value="main_SPASM_domain-containing"/>
    <property type="match status" value="1"/>
</dbReference>
<keyword evidence="2" id="KW-0949">S-adenosyl-L-methionine</keyword>
<dbReference type="PANTHER" id="PTHR11228:SF7">
    <property type="entry name" value="PQQA PEPTIDE CYCLASE"/>
    <property type="match status" value="1"/>
</dbReference>
<dbReference type="InterPro" id="IPR013785">
    <property type="entry name" value="Aldolase_TIM"/>
</dbReference>
<keyword evidence="5" id="KW-0411">Iron-sulfur</keyword>
<dbReference type="NCBIfam" id="TIGR03913">
    <property type="entry name" value="rad_SAM_trio"/>
    <property type="match status" value="1"/>
</dbReference>
<dbReference type="Pfam" id="PF13186">
    <property type="entry name" value="SPASM"/>
    <property type="match status" value="1"/>
</dbReference>
<gene>
    <name evidence="8" type="ORF">HUE56_03790</name>
</gene>
<dbReference type="InterPro" id="IPR050377">
    <property type="entry name" value="Radical_SAM_PqqE_MftC-like"/>
</dbReference>
<dbReference type="InterPro" id="IPR006638">
    <property type="entry name" value="Elp3/MiaA/NifB-like_rSAM"/>
</dbReference>
<reference evidence="8 9" key="1">
    <citation type="submission" date="2020-06" db="EMBL/GenBank/DDBJ databases">
        <title>Complete genome of Azosprillum oryzae KACC14407.</title>
        <authorList>
            <person name="Kim M."/>
            <person name="Park Y.-J."/>
            <person name="Shin J.-H."/>
        </authorList>
    </citation>
    <scope>NUCLEOTIDE SEQUENCE [LARGE SCALE GENOMIC DNA]</scope>
    <source>
        <strain evidence="8 9">KACC 14407</strain>
        <plasmid evidence="8 9">unnamed2</plasmid>
    </source>
</reference>
<accession>A0A6N1AN94</accession>
<sequence>MDQPLPSPDLSARSPDQPPDQPASVPARYCDEDDFRKLVPVLVVWETTLACNLKCQHCGSRAGRPRPDELSTEEALDLVDRLAALGTREISLIGGEAYLRKDWVEIIRRCRSHGIRTAVQTGGRNLTDRRLDEAVEAGLQAIGVSIDGLPDLHDRVRGVPGSYDQAMSALRRAKERGLAVSVNTQIGPETPDHLPELMNRIIEAGATHWQIQFTVAMGNAVDNPDLLLQPHRLLDVMPLLARLYREGLDRGLLMVVGNNVGYYGPYEHIWRGLGDDRMHWSGCAAGQIGIGIEADGTLKGCPSLATSLYAAGNIREMSVEDIWRHADRMRFGRLRSVDELWGYCRTCYYADICRAGCTWTSESLLGKRGNNPYCHYRVLDLARHGLRERVVKIKDAPNEAFAIGEFALIQEPIPGAASPGLPERDPATVHRHAYERSPEGGVVPPSLTLCRGCNQYIWPHETDCPHCGADVAAAAAQHEIDSARRRALIFETQRLLDEARAAKQSAARQSLAALPG</sequence>
<dbReference type="SUPFAM" id="SSF102114">
    <property type="entry name" value="Radical SAM enzymes"/>
    <property type="match status" value="1"/>
</dbReference>
<name>A0A6N1AN94_9PROT</name>
<dbReference type="AlphaFoldDB" id="A0A6N1AN94"/>
<evidence type="ECO:0000259" key="7">
    <source>
        <dbReference type="PROSITE" id="PS51918"/>
    </source>
</evidence>
<evidence type="ECO:0000256" key="2">
    <source>
        <dbReference type="ARBA" id="ARBA00022691"/>
    </source>
</evidence>
<keyword evidence="8" id="KW-0614">Plasmid</keyword>
<dbReference type="InterPro" id="IPR007197">
    <property type="entry name" value="rSAM"/>
</dbReference>
<dbReference type="RefSeq" id="WP_149199108.1">
    <property type="nucleotide sequence ID" value="NZ_BSOV01000007.1"/>
</dbReference>
<organism evidence="8 9">
    <name type="scientific">Azospirillum oryzae</name>
    <dbReference type="NCBI Taxonomy" id="286727"/>
    <lineage>
        <taxon>Bacteria</taxon>
        <taxon>Pseudomonadati</taxon>
        <taxon>Pseudomonadota</taxon>
        <taxon>Alphaproteobacteria</taxon>
        <taxon>Rhodospirillales</taxon>
        <taxon>Azospirillaceae</taxon>
        <taxon>Azospirillum</taxon>
    </lineage>
</organism>
<dbReference type="CDD" id="cd01335">
    <property type="entry name" value="Radical_SAM"/>
    <property type="match status" value="1"/>
</dbReference>
<dbReference type="InterPro" id="IPR023820">
    <property type="entry name" value="rSAM_GDL-assoc"/>
</dbReference>
<evidence type="ECO:0000256" key="6">
    <source>
        <dbReference type="SAM" id="MobiDB-lite"/>
    </source>
</evidence>
<dbReference type="SFLD" id="SFLDS00029">
    <property type="entry name" value="Radical_SAM"/>
    <property type="match status" value="1"/>
</dbReference>
<dbReference type="GO" id="GO:0046872">
    <property type="term" value="F:metal ion binding"/>
    <property type="evidence" value="ECO:0007669"/>
    <property type="project" value="UniProtKB-KW"/>
</dbReference>
<evidence type="ECO:0000313" key="8">
    <source>
        <dbReference type="EMBL" id="QKS49612.1"/>
    </source>
</evidence>
<dbReference type="GO" id="GO:0051536">
    <property type="term" value="F:iron-sulfur cluster binding"/>
    <property type="evidence" value="ECO:0007669"/>
    <property type="project" value="UniProtKB-KW"/>
</dbReference>
<keyword evidence="9" id="KW-1185">Reference proteome</keyword>
<feature type="region of interest" description="Disordered" evidence="6">
    <location>
        <begin position="1"/>
        <end position="26"/>
    </location>
</feature>
<proteinExistence type="predicted"/>
<dbReference type="Pfam" id="PF04055">
    <property type="entry name" value="Radical_SAM"/>
    <property type="match status" value="1"/>
</dbReference>
<keyword evidence="3" id="KW-0479">Metal-binding</keyword>
<dbReference type="NCBIfam" id="TIGR04085">
    <property type="entry name" value="rSAM_more_4Fe4S"/>
    <property type="match status" value="1"/>
</dbReference>
<dbReference type="InterPro" id="IPR058240">
    <property type="entry name" value="rSAM_sf"/>
</dbReference>
<dbReference type="SFLD" id="SFLDG01067">
    <property type="entry name" value="SPASM/twitch_domain_containing"/>
    <property type="match status" value="1"/>
</dbReference>
<evidence type="ECO:0000256" key="3">
    <source>
        <dbReference type="ARBA" id="ARBA00022723"/>
    </source>
</evidence>
<feature type="domain" description="Radical SAM core" evidence="7">
    <location>
        <begin position="37"/>
        <end position="246"/>
    </location>
</feature>